<evidence type="ECO:0000256" key="13">
    <source>
        <dbReference type="ARBA" id="ARBA00023157"/>
    </source>
</evidence>
<dbReference type="InterPro" id="IPR033905">
    <property type="entry name" value="Secretory_peroxidase"/>
</dbReference>
<accession>A0AAV5JER8</accession>
<keyword evidence="11 21" id="KW-0560">Oxidoreductase</keyword>
<keyword evidence="7 21" id="KW-0349">Heme</keyword>
<dbReference type="CDD" id="cd00693">
    <property type="entry name" value="secretory_peroxidase"/>
    <property type="match status" value="1"/>
</dbReference>
<keyword evidence="14" id="KW-0325">Glycoprotein</keyword>
<dbReference type="FunFam" id="1.10.420.10:FF:000008">
    <property type="entry name" value="Peroxidase"/>
    <property type="match status" value="1"/>
</dbReference>
<dbReference type="GO" id="GO:0140825">
    <property type="term" value="F:lactoperoxidase activity"/>
    <property type="evidence" value="ECO:0007669"/>
    <property type="project" value="UniProtKB-EC"/>
</dbReference>
<keyword evidence="10 18" id="KW-0106">Calcium</keyword>
<dbReference type="InterPro" id="IPR019793">
    <property type="entry name" value="Peroxidases_heam-ligand_BS"/>
</dbReference>
<dbReference type="Proteomes" id="UP001054252">
    <property type="component" value="Unassembled WGS sequence"/>
</dbReference>
<evidence type="ECO:0000313" key="24">
    <source>
        <dbReference type="Proteomes" id="UP001054252"/>
    </source>
</evidence>
<evidence type="ECO:0000256" key="8">
    <source>
        <dbReference type="ARBA" id="ARBA00022723"/>
    </source>
</evidence>
<evidence type="ECO:0000256" key="14">
    <source>
        <dbReference type="ARBA" id="ARBA00023180"/>
    </source>
</evidence>
<dbReference type="InterPro" id="IPR000823">
    <property type="entry name" value="Peroxidase_pln"/>
</dbReference>
<dbReference type="GO" id="GO:0042744">
    <property type="term" value="P:hydrogen peroxide catabolic process"/>
    <property type="evidence" value="ECO:0007669"/>
    <property type="project" value="UniProtKB-KW"/>
</dbReference>
<evidence type="ECO:0000256" key="10">
    <source>
        <dbReference type="ARBA" id="ARBA00022837"/>
    </source>
</evidence>
<evidence type="ECO:0000313" key="23">
    <source>
        <dbReference type="EMBL" id="GKV12027.1"/>
    </source>
</evidence>
<feature type="disulfide bond" evidence="20">
    <location>
        <begin position="24"/>
        <end position="103"/>
    </location>
</feature>
<evidence type="ECO:0000256" key="3">
    <source>
        <dbReference type="ARBA" id="ARBA00006873"/>
    </source>
</evidence>
<dbReference type="Pfam" id="PF00141">
    <property type="entry name" value="peroxidase"/>
    <property type="match status" value="1"/>
</dbReference>
<feature type="disulfide bond" evidence="20">
    <location>
        <begin position="57"/>
        <end position="62"/>
    </location>
</feature>
<reference evidence="23 24" key="1">
    <citation type="journal article" date="2021" name="Commun. Biol.">
        <title>The genome of Shorea leprosula (Dipterocarpaceae) highlights the ecological relevance of drought in aseasonal tropical rainforests.</title>
        <authorList>
            <person name="Ng K.K.S."/>
            <person name="Kobayashi M.J."/>
            <person name="Fawcett J.A."/>
            <person name="Hatakeyama M."/>
            <person name="Paape T."/>
            <person name="Ng C.H."/>
            <person name="Ang C.C."/>
            <person name="Tnah L.H."/>
            <person name="Lee C.T."/>
            <person name="Nishiyama T."/>
            <person name="Sese J."/>
            <person name="O'Brien M.J."/>
            <person name="Copetti D."/>
            <person name="Mohd Noor M.I."/>
            <person name="Ong R.C."/>
            <person name="Putra M."/>
            <person name="Sireger I.Z."/>
            <person name="Indrioko S."/>
            <person name="Kosugi Y."/>
            <person name="Izuno A."/>
            <person name="Isagi Y."/>
            <person name="Lee S.L."/>
            <person name="Shimizu K.K."/>
        </authorList>
    </citation>
    <scope>NUCLEOTIDE SEQUENCE [LARGE SCALE GENOMIC DNA]</scope>
    <source>
        <strain evidence="23">214</strain>
    </source>
</reference>
<comment type="subcellular location">
    <subcellularLocation>
        <location evidence="21">Secreted</location>
    </subcellularLocation>
</comment>
<evidence type="ECO:0000256" key="12">
    <source>
        <dbReference type="ARBA" id="ARBA00023004"/>
    </source>
</evidence>
<evidence type="ECO:0000256" key="16">
    <source>
        <dbReference type="PIRSR" id="PIRSR600823-1"/>
    </source>
</evidence>
<dbReference type="InterPro" id="IPR002016">
    <property type="entry name" value="Haem_peroxidase"/>
</dbReference>
<dbReference type="GO" id="GO:0005576">
    <property type="term" value="C:extracellular region"/>
    <property type="evidence" value="ECO:0007669"/>
    <property type="project" value="UniProtKB-SubCell"/>
</dbReference>
<feature type="binding site" evidence="18">
    <location>
        <position position="242"/>
    </location>
    <ligand>
        <name>Ca(2+)</name>
        <dbReference type="ChEBI" id="CHEBI:29108"/>
        <label>2</label>
    </ligand>
</feature>
<comment type="catalytic activity">
    <reaction evidence="1 21">
        <text>2 a phenolic donor + H2O2 = 2 a phenolic radical donor + 2 H2O</text>
        <dbReference type="Rhea" id="RHEA:56136"/>
        <dbReference type="ChEBI" id="CHEBI:15377"/>
        <dbReference type="ChEBI" id="CHEBI:16240"/>
        <dbReference type="ChEBI" id="CHEBI:139520"/>
        <dbReference type="ChEBI" id="CHEBI:139521"/>
        <dbReference type="EC" id="1.11.1.7"/>
    </reaction>
</comment>
<comment type="similarity">
    <text evidence="3">Belongs to the peroxidase family. Ascorbate peroxidase subfamily.</text>
</comment>
<keyword evidence="8 18" id="KW-0479">Metal-binding</keyword>
<dbReference type="GO" id="GO:0046872">
    <property type="term" value="F:metal ion binding"/>
    <property type="evidence" value="ECO:0007669"/>
    <property type="project" value="UniProtKB-UniRule"/>
</dbReference>
<feature type="binding site" evidence="18">
    <location>
        <position position="234"/>
    </location>
    <ligand>
        <name>Ca(2+)</name>
        <dbReference type="ChEBI" id="CHEBI:29108"/>
        <label>2</label>
    </ligand>
</feature>
<evidence type="ECO:0000256" key="21">
    <source>
        <dbReference type="RuleBase" id="RU362060"/>
    </source>
</evidence>
<feature type="binding site" evidence="18">
    <location>
        <position position="61"/>
    </location>
    <ligand>
        <name>Ca(2+)</name>
        <dbReference type="ChEBI" id="CHEBI:29108"/>
        <label>1</label>
    </ligand>
</feature>
<feature type="binding site" evidence="17">
    <location>
        <position position="152"/>
    </location>
    <ligand>
        <name>substrate</name>
    </ligand>
</feature>
<dbReference type="PROSITE" id="PS50873">
    <property type="entry name" value="PEROXIDASE_4"/>
    <property type="match status" value="1"/>
</dbReference>
<organism evidence="23 24">
    <name type="scientific">Rubroshorea leprosula</name>
    <dbReference type="NCBI Taxonomy" id="152421"/>
    <lineage>
        <taxon>Eukaryota</taxon>
        <taxon>Viridiplantae</taxon>
        <taxon>Streptophyta</taxon>
        <taxon>Embryophyta</taxon>
        <taxon>Tracheophyta</taxon>
        <taxon>Spermatophyta</taxon>
        <taxon>Magnoliopsida</taxon>
        <taxon>eudicotyledons</taxon>
        <taxon>Gunneridae</taxon>
        <taxon>Pentapetalae</taxon>
        <taxon>rosids</taxon>
        <taxon>malvids</taxon>
        <taxon>Malvales</taxon>
        <taxon>Dipterocarpaceae</taxon>
        <taxon>Rubroshorea</taxon>
    </lineage>
</organism>
<evidence type="ECO:0000256" key="6">
    <source>
        <dbReference type="ARBA" id="ARBA00022559"/>
    </source>
</evidence>
<keyword evidence="12 18" id="KW-0408">Iron</keyword>
<dbReference type="PRINTS" id="PR00461">
    <property type="entry name" value="PLPEROXIDASE"/>
</dbReference>
<dbReference type="Gene3D" id="1.10.520.10">
    <property type="match status" value="1"/>
</dbReference>
<dbReference type="PROSITE" id="PS00435">
    <property type="entry name" value="PEROXIDASE_1"/>
    <property type="match status" value="1"/>
</dbReference>
<evidence type="ECO:0000259" key="22">
    <source>
        <dbReference type="PROSITE" id="PS50873"/>
    </source>
</evidence>
<feature type="binding site" evidence="18">
    <location>
        <position position="59"/>
    </location>
    <ligand>
        <name>Ca(2+)</name>
        <dbReference type="ChEBI" id="CHEBI:29108"/>
        <label>1</label>
    </ligand>
</feature>
<sequence length="314" mass="34721">MLAFGVLAFTEAGRLQEDFYCQSCPLAEEIIKNSTWEHVKANPTVPARLLRLHFHDCFVRGCDGSILLNSTANNTAEKAATPNLTLLGFDVIDDIKEKVEKACPGVVSCADILALAARDSVSFQYKRNLWKVYTGRRDGIISRASEVSGNIPSPFSNFTVLKQNFAKKDLNVLDLAVLSGGHTIGVGHCNAFRNRLYNFTGKGGQDPSLNPTYAAFLKTKCKSLSDNTTFVAMDPGSALNFDNHYYVTLEQHKGLFQSDAALLTNRGARKIVRNFLNSSRFFRQFAQSMVKMGDIEVLTGKKGQIRKRCAFVNS</sequence>
<comment type="function">
    <text evidence="2">Removal of H(2)O(2), oxidation of toxic reductants, biosynthesis and degradation of lignin, suberization, auxin catabolism, response to environmental stresses such as wounding, pathogen attack and oxidative stress. These functions might be dependent on each isozyme/isoform in each plant tissue.</text>
</comment>
<feature type="disulfide bond" evidence="20">
    <location>
        <begin position="109"/>
        <end position="309"/>
    </location>
</feature>
<dbReference type="SUPFAM" id="SSF48113">
    <property type="entry name" value="Heme-dependent peroxidases"/>
    <property type="match status" value="1"/>
</dbReference>
<comment type="caution">
    <text evidence="23">The sequence shown here is derived from an EMBL/GenBank/DDBJ whole genome shotgun (WGS) entry which is preliminary data.</text>
</comment>
<feature type="binding site" evidence="18">
    <location>
        <position position="63"/>
    </location>
    <ligand>
        <name>Ca(2+)</name>
        <dbReference type="ChEBI" id="CHEBI:29108"/>
        <label>1</label>
    </ligand>
</feature>
<evidence type="ECO:0000256" key="11">
    <source>
        <dbReference type="ARBA" id="ARBA00023002"/>
    </source>
</evidence>
<feature type="binding site" evidence="18">
    <location>
        <position position="183"/>
    </location>
    <ligand>
        <name>Ca(2+)</name>
        <dbReference type="ChEBI" id="CHEBI:29108"/>
        <label>2</label>
    </ligand>
</feature>
<feature type="active site" description="Proton acceptor" evidence="16">
    <location>
        <position position="55"/>
    </location>
</feature>
<comment type="cofactor">
    <cofactor evidence="18 21">
        <name>heme b</name>
        <dbReference type="ChEBI" id="CHEBI:60344"/>
    </cofactor>
    <text evidence="18 21">Binds 1 heme b (iron(II)-protoporphyrin IX) group per subunit.</text>
</comment>
<comment type="cofactor">
    <cofactor evidence="18 21">
        <name>Ca(2+)</name>
        <dbReference type="ChEBI" id="CHEBI:29108"/>
    </cofactor>
    <text evidence="18 21">Binds 2 calcium ions per subunit.</text>
</comment>
<evidence type="ECO:0000256" key="1">
    <source>
        <dbReference type="ARBA" id="ARBA00000189"/>
    </source>
</evidence>
<evidence type="ECO:0000256" key="2">
    <source>
        <dbReference type="ARBA" id="ARBA00002322"/>
    </source>
</evidence>
<dbReference type="EC" id="1.11.1.7" evidence="4 21"/>
<feature type="disulfide bond" evidence="20">
    <location>
        <begin position="189"/>
        <end position="221"/>
    </location>
</feature>
<feature type="binding site" evidence="18">
    <location>
        <position position="77"/>
    </location>
    <ligand>
        <name>Ca(2+)</name>
        <dbReference type="ChEBI" id="CHEBI:29108"/>
        <label>1</label>
    </ligand>
</feature>
<dbReference type="PANTHER" id="PTHR31235">
    <property type="entry name" value="PEROXIDASE 25-RELATED"/>
    <property type="match status" value="1"/>
</dbReference>
<keyword evidence="13 20" id="KW-1015">Disulfide bond</keyword>
<comment type="similarity">
    <text evidence="21">Belongs to the peroxidase family. Classical plant (class III) peroxidase subfamily.</text>
</comment>
<proteinExistence type="inferred from homology"/>
<feature type="site" description="Transition state stabilizer" evidence="19">
    <location>
        <position position="51"/>
    </location>
</feature>
<keyword evidence="9" id="KW-0732">Signal</keyword>
<dbReference type="Gene3D" id="1.10.420.10">
    <property type="entry name" value="Peroxidase, domain 2"/>
    <property type="match status" value="1"/>
</dbReference>
<protein>
    <recommendedName>
        <fullName evidence="4 21">Peroxidase</fullName>
        <ecNumber evidence="4 21">1.11.1.7</ecNumber>
    </recommendedName>
</protein>
<dbReference type="AlphaFoldDB" id="A0AAV5JER8"/>
<evidence type="ECO:0000256" key="15">
    <source>
        <dbReference type="ARBA" id="ARBA00023324"/>
    </source>
</evidence>
<dbReference type="InterPro" id="IPR010255">
    <property type="entry name" value="Haem_peroxidase_sf"/>
</dbReference>
<evidence type="ECO:0000256" key="7">
    <source>
        <dbReference type="ARBA" id="ARBA00022617"/>
    </source>
</evidence>
<dbReference type="GO" id="GO:0006979">
    <property type="term" value="P:response to oxidative stress"/>
    <property type="evidence" value="ECO:0007669"/>
    <property type="project" value="UniProtKB-UniRule"/>
</dbReference>
<evidence type="ECO:0000256" key="19">
    <source>
        <dbReference type="PIRSR" id="PIRSR600823-4"/>
    </source>
</evidence>
<keyword evidence="5 21" id="KW-0964">Secreted</keyword>
<evidence type="ECO:0000256" key="9">
    <source>
        <dbReference type="ARBA" id="ARBA00022729"/>
    </source>
</evidence>
<dbReference type="FunFam" id="1.10.520.10:FF:000001">
    <property type="entry name" value="Peroxidase"/>
    <property type="match status" value="1"/>
</dbReference>
<keyword evidence="6 21" id="KW-0575">Peroxidase</keyword>
<keyword evidence="24" id="KW-1185">Reference proteome</keyword>
<dbReference type="PRINTS" id="PR00458">
    <property type="entry name" value="PEROXIDASE"/>
</dbReference>
<evidence type="ECO:0000256" key="18">
    <source>
        <dbReference type="PIRSR" id="PIRSR600823-3"/>
    </source>
</evidence>
<dbReference type="EMBL" id="BPVZ01000035">
    <property type="protein sequence ID" value="GKV12027.1"/>
    <property type="molecule type" value="Genomic_DNA"/>
</dbReference>
<evidence type="ECO:0000256" key="20">
    <source>
        <dbReference type="PIRSR" id="PIRSR600823-5"/>
    </source>
</evidence>
<evidence type="ECO:0000256" key="5">
    <source>
        <dbReference type="ARBA" id="ARBA00022525"/>
    </source>
</evidence>
<feature type="binding site" evidence="18">
    <location>
        <position position="65"/>
    </location>
    <ligand>
        <name>Ca(2+)</name>
        <dbReference type="ChEBI" id="CHEBI:29108"/>
        <label>1</label>
    </ligand>
</feature>
<feature type="binding site" description="axial binding residue" evidence="18">
    <location>
        <position position="182"/>
    </location>
    <ligand>
        <name>heme b</name>
        <dbReference type="ChEBI" id="CHEBI:60344"/>
    </ligand>
    <ligandPart>
        <name>Fe</name>
        <dbReference type="ChEBI" id="CHEBI:18248"/>
    </ligandPart>
</feature>
<feature type="binding site" evidence="18">
    <location>
        <position position="56"/>
    </location>
    <ligand>
        <name>Ca(2+)</name>
        <dbReference type="ChEBI" id="CHEBI:29108"/>
        <label>1</label>
    </ligand>
</feature>
<evidence type="ECO:0000256" key="4">
    <source>
        <dbReference type="ARBA" id="ARBA00012313"/>
    </source>
</evidence>
<dbReference type="GO" id="GO:0020037">
    <property type="term" value="F:heme binding"/>
    <property type="evidence" value="ECO:0007669"/>
    <property type="project" value="UniProtKB-UniRule"/>
</dbReference>
<keyword evidence="15 21" id="KW-0376">Hydrogen peroxide</keyword>
<evidence type="ECO:0000256" key="17">
    <source>
        <dbReference type="PIRSR" id="PIRSR600823-2"/>
    </source>
</evidence>
<name>A0AAV5JER8_9ROSI</name>
<feature type="domain" description="Plant heme peroxidase family profile" evidence="22">
    <location>
        <begin position="14"/>
        <end position="313"/>
    </location>
</feature>
<gene>
    <name evidence="23" type="ORF">SLEP1_g23233</name>
</gene>